<feature type="non-terminal residue" evidence="8">
    <location>
        <position position="124"/>
    </location>
</feature>
<dbReference type="PANTHER" id="PTHR33347:SF34">
    <property type="entry name" value="PROTEIN SOB FIVE-LIKE 6"/>
    <property type="match status" value="1"/>
</dbReference>
<dbReference type="Proteomes" id="UP000030748">
    <property type="component" value="Unassembled WGS sequence"/>
</dbReference>
<dbReference type="STRING" id="4155.A0A022QG93"/>
<evidence type="ECO:0000313" key="9">
    <source>
        <dbReference type="Proteomes" id="UP000030748"/>
    </source>
</evidence>
<sequence length="124" mass="14063">MNVSNNSECSNGCESGWTMYWNQLSNNSTSDLYTADFATQSKLGYYQQQQEEGDEDLSMVSDASSAAPPHLKHAALPEYIKKKSKNKITRKQKETRPDYNKKQNHHSFCLDDTATSSIFHFSQA</sequence>
<evidence type="ECO:0000256" key="3">
    <source>
        <dbReference type="ARBA" id="ARBA00022712"/>
    </source>
</evidence>
<dbReference type="EMBL" id="KI632002">
    <property type="protein sequence ID" value="EYU25520.1"/>
    <property type="molecule type" value="Genomic_DNA"/>
</dbReference>
<organism evidence="8 9">
    <name type="scientific">Erythranthe guttata</name>
    <name type="common">Yellow monkey flower</name>
    <name type="synonym">Mimulus guttatus</name>
    <dbReference type="NCBI Taxonomy" id="4155"/>
    <lineage>
        <taxon>Eukaryota</taxon>
        <taxon>Viridiplantae</taxon>
        <taxon>Streptophyta</taxon>
        <taxon>Embryophyta</taxon>
        <taxon>Tracheophyta</taxon>
        <taxon>Spermatophyta</taxon>
        <taxon>Magnoliopsida</taxon>
        <taxon>eudicotyledons</taxon>
        <taxon>Gunneridae</taxon>
        <taxon>Pentapetalae</taxon>
        <taxon>asterids</taxon>
        <taxon>lamiids</taxon>
        <taxon>Lamiales</taxon>
        <taxon>Phrymaceae</taxon>
        <taxon>Erythranthe</taxon>
    </lineage>
</organism>
<dbReference type="GO" id="GO:0009736">
    <property type="term" value="P:cytokinin-activated signaling pathway"/>
    <property type="evidence" value="ECO:0007669"/>
    <property type="project" value="UniProtKB-KW"/>
</dbReference>
<keyword evidence="5" id="KW-0539">Nucleus</keyword>
<dbReference type="InterPro" id="IPR044670">
    <property type="entry name" value="SOFL"/>
</dbReference>
<gene>
    <name evidence="8" type="ORF">MIMGU_mgv1a024396mg</name>
</gene>
<reference evidence="8 9" key="1">
    <citation type="journal article" date="2013" name="Proc. Natl. Acad. Sci. U.S.A.">
        <title>Fine-scale variation in meiotic recombination in Mimulus inferred from population shotgun sequencing.</title>
        <authorList>
            <person name="Hellsten U."/>
            <person name="Wright K.M."/>
            <person name="Jenkins J."/>
            <person name="Shu S."/>
            <person name="Yuan Y."/>
            <person name="Wessler S.R."/>
            <person name="Schmutz J."/>
            <person name="Willis J.H."/>
            <person name="Rokhsar D.S."/>
        </authorList>
    </citation>
    <scope>NUCLEOTIDE SEQUENCE [LARGE SCALE GENOMIC DNA]</scope>
    <source>
        <strain evidence="9">cv. DUN x IM62</strain>
    </source>
</reference>
<keyword evidence="3" id="KW-0203">Cytokinin biosynthesis</keyword>
<evidence type="ECO:0000256" key="7">
    <source>
        <dbReference type="SAM" id="MobiDB-lite"/>
    </source>
</evidence>
<protein>
    <submittedName>
        <fullName evidence="8">Uncharacterized protein</fullName>
    </submittedName>
</protein>
<keyword evidence="2" id="KW-0963">Cytoplasm</keyword>
<accession>A0A022QG93</accession>
<evidence type="ECO:0000256" key="2">
    <source>
        <dbReference type="ARBA" id="ARBA00022490"/>
    </source>
</evidence>
<dbReference type="AlphaFoldDB" id="A0A022QG93"/>
<evidence type="ECO:0000256" key="6">
    <source>
        <dbReference type="ARBA" id="ARBA00024199"/>
    </source>
</evidence>
<proteinExistence type="inferred from homology"/>
<dbReference type="GO" id="GO:0009691">
    <property type="term" value="P:cytokinin biosynthetic process"/>
    <property type="evidence" value="ECO:0007669"/>
    <property type="project" value="UniProtKB-KW"/>
</dbReference>
<evidence type="ECO:0000256" key="5">
    <source>
        <dbReference type="ARBA" id="ARBA00023242"/>
    </source>
</evidence>
<keyword evidence="4" id="KW-0932">Cytokinin signaling pathway</keyword>
<comment type="similarity">
    <text evidence="6">Belongs to the SOFL plant protein family.</text>
</comment>
<evidence type="ECO:0000313" key="8">
    <source>
        <dbReference type="EMBL" id="EYU25520.1"/>
    </source>
</evidence>
<evidence type="ECO:0000256" key="1">
    <source>
        <dbReference type="ARBA" id="ARBA00004496"/>
    </source>
</evidence>
<keyword evidence="9" id="KW-1185">Reference proteome</keyword>
<evidence type="ECO:0000256" key="4">
    <source>
        <dbReference type="ARBA" id="ARBA00022864"/>
    </source>
</evidence>
<feature type="compositionally biased region" description="Basic and acidic residues" evidence="7">
    <location>
        <begin position="91"/>
        <end position="101"/>
    </location>
</feature>
<name>A0A022QG93_ERYGU</name>
<dbReference type="GO" id="GO:0005737">
    <property type="term" value="C:cytoplasm"/>
    <property type="evidence" value="ECO:0007669"/>
    <property type="project" value="UniProtKB-SubCell"/>
</dbReference>
<dbReference type="PANTHER" id="PTHR33347">
    <property type="entry name" value="OSJNBA0091C07.3 PROTEIN"/>
    <property type="match status" value="1"/>
</dbReference>
<comment type="subcellular location">
    <subcellularLocation>
        <location evidence="1">Cytoplasm</location>
    </subcellularLocation>
</comment>
<feature type="region of interest" description="Disordered" evidence="7">
    <location>
        <begin position="47"/>
        <end position="105"/>
    </location>
</feature>